<organism evidence="8 9">
    <name type="scientific">Dentiscutata erythropus</name>
    <dbReference type="NCBI Taxonomy" id="1348616"/>
    <lineage>
        <taxon>Eukaryota</taxon>
        <taxon>Fungi</taxon>
        <taxon>Fungi incertae sedis</taxon>
        <taxon>Mucoromycota</taxon>
        <taxon>Glomeromycotina</taxon>
        <taxon>Glomeromycetes</taxon>
        <taxon>Diversisporales</taxon>
        <taxon>Gigasporaceae</taxon>
        <taxon>Dentiscutata</taxon>
    </lineage>
</organism>
<dbReference type="GO" id="GO:0008081">
    <property type="term" value="F:phosphoric diester hydrolase activity"/>
    <property type="evidence" value="ECO:0007669"/>
    <property type="project" value="TreeGrafter"/>
</dbReference>
<gene>
    <name evidence="8" type="ORF">DERYTH_LOCUS8340</name>
</gene>
<keyword evidence="6" id="KW-0863">Zinc-finger</keyword>
<dbReference type="SUPFAM" id="SSF56219">
    <property type="entry name" value="DNase I-like"/>
    <property type="match status" value="1"/>
</dbReference>
<keyword evidence="9" id="KW-1185">Reference proteome</keyword>
<dbReference type="InterPro" id="IPR001878">
    <property type="entry name" value="Znf_CCHC"/>
</dbReference>
<protein>
    <submittedName>
        <fullName evidence="8">1929_t:CDS:1</fullName>
    </submittedName>
</protein>
<evidence type="ECO:0000256" key="5">
    <source>
        <dbReference type="ARBA" id="ARBA00022842"/>
    </source>
</evidence>
<dbReference type="CDD" id="cd00590">
    <property type="entry name" value="RRM_SF"/>
    <property type="match status" value="1"/>
</dbReference>
<dbReference type="PROSITE" id="PS50158">
    <property type="entry name" value="ZF_CCHC"/>
    <property type="match status" value="1"/>
</dbReference>
<dbReference type="PANTHER" id="PTHR22748:SF6">
    <property type="entry name" value="DNA-(APURINIC OR APYRIMIDINIC SITE) ENDONUCLEASE"/>
    <property type="match status" value="1"/>
</dbReference>
<feature type="domain" description="CCHC-type" evidence="7">
    <location>
        <begin position="208"/>
        <end position="223"/>
    </location>
</feature>
<evidence type="ECO:0000256" key="2">
    <source>
        <dbReference type="ARBA" id="ARBA00007092"/>
    </source>
</evidence>
<evidence type="ECO:0000256" key="3">
    <source>
        <dbReference type="ARBA" id="ARBA00022723"/>
    </source>
</evidence>
<dbReference type="GO" id="GO:0008311">
    <property type="term" value="F:double-stranded DNA 3'-5' DNA exonuclease activity"/>
    <property type="evidence" value="ECO:0007669"/>
    <property type="project" value="TreeGrafter"/>
</dbReference>
<dbReference type="Pfam" id="PF03372">
    <property type="entry name" value="Exo_endo_phos"/>
    <property type="match status" value="1"/>
</dbReference>
<dbReference type="PANTHER" id="PTHR22748">
    <property type="entry name" value="AP ENDONUCLEASE"/>
    <property type="match status" value="1"/>
</dbReference>
<name>A0A9N9CXS9_9GLOM</name>
<comment type="similarity">
    <text evidence="2">Belongs to the DNA repair enzymes AP/ExoA family.</text>
</comment>
<keyword evidence="6" id="KW-0862">Zinc</keyword>
<dbReference type="OrthoDB" id="2448017at2759"/>
<dbReference type="InterPro" id="IPR004808">
    <property type="entry name" value="AP_endonuc_1"/>
</dbReference>
<dbReference type="GO" id="GO:0008270">
    <property type="term" value="F:zinc ion binding"/>
    <property type="evidence" value="ECO:0007669"/>
    <property type="project" value="UniProtKB-KW"/>
</dbReference>
<dbReference type="Gene3D" id="4.10.60.10">
    <property type="entry name" value="Zinc finger, CCHC-type"/>
    <property type="match status" value="1"/>
</dbReference>
<dbReference type="GO" id="GO:0003906">
    <property type="term" value="F:DNA-(apurinic or apyrimidinic site) endonuclease activity"/>
    <property type="evidence" value="ECO:0007669"/>
    <property type="project" value="TreeGrafter"/>
</dbReference>
<dbReference type="Gene3D" id="3.60.10.10">
    <property type="entry name" value="Endonuclease/exonuclease/phosphatase"/>
    <property type="match status" value="1"/>
</dbReference>
<dbReference type="SMART" id="SM00343">
    <property type="entry name" value="ZnF_C2HC"/>
    <property type="match status" value="1"/>
</dbReference>
<sequence length="615" mass="71528">MISVLFDNKENMQAALEVNVGTDAQLPTHMHRAQLYKNNTLNERKMGIKLWDIPIGVKHNELKSELENIYGEVEQLILRPTGMWQWAIAVFKKEEVTKELLNQWSIIIGEDSLCVTPTDCSYDNLMTRGKFAARMINLPSGITAKEIIPNIKTIGALTCYIPRSRNYRRRSEAIISFVNEEALEAAIGKEWKAGEFNIKVTSMAAKTCYRCHSKEHIAKDCPRSINERRIEVTKNENFLKFKNIYKRHNPKLYTNLNKKFGEKSFAENFLQDKLNLNSETNQYHSDYNEPEVDLQMDFDELNTHNIEGSKEVKNKNEDNFGRLIQIVEQFDIMGIAETDCGESKGQWYKDNKDKFRIHCSGNGKGTGVALIISKTLNKYVCKKREYEGRAICVDLVLPRKMTICVMQIYLPSKKSDKVNVINWIKIQLNEAQRKKKKVIVMGDFNAVPSPAIDRNNNSHSQFPESEIFLLLSSHDLIDCYRIMFPENTGYTWKRDNSNEESRIDTIWMSHRWYDKIISCFLDDIKLITSSDHKLLGVKMLKKWQIREKNEEIYPNGPKYNIKLMDEKRWLKFAKLVTVEVESSKFFNGINYQKKNYNSLNKSLLTLKNIMIKVAD</sequence>
<comment type="caution">
    <text evidence="8">The sequence shown here is derived from an EMBL/GenBank/DDBJ whole genome shotgun (WGS) entry which is preliminary data.</text>
</comment>
<evidence type="ECO:0000259" key="7">
    <source>
        <dbReference type="PROSITE" id="PS50158"/>
    </source>
</evidence>
<dbReference type="AlphaFoldDB" id="A0A9N9CXS9"/>
<proteinExistence type="inferred from homology"/>
<reference evidence="8" key="1">
    <citation type="submission" date="2021-06" db="EMBL/GenBank/DDBJ databases">
        <authorList>
            <person name="Kallberg Y."/>
            <person name="Tangrot J."/>
            <person name="Rosling A."/>
        </authorList>
    </citation>
    <scope>NUCLEOTIDE SEQUENCE</scope>
    <source>
        <strain evidence="8">MA453B</strain>
    </source>
</reference>
<dbReference type="InterPro" id="IPR005135">
    <property type="entry name" value="Endo/exonuclease/phosphatase"/>
</dbReference>
<dbReference type="Proteomes" id="UP000789405">
    <property type="component" value="Unassembled WGS sequence"/>
</dbReference>
<dbReference type="GO" id="GO:0006284">
    <property type="term" value="P:base-excision repair"/>
    <property type="evidence" value="ECO:0007669"/>
    <property type="project" value="TreeGrafter"/>
</dbReference>
<dbReference type="EMBL" id="CAJVPY010004288">
    <property type="protein sequence ID" value="CAG8615026.1"/>
    <property type="molecule type" value="Genomic_DNA"/>
</dbReference>
<dbReference type="InterPro" id="IPR036691">
    <property type="entry name" value="Endo/exonu/phosph_ase_sf"/>
</dbReference>
<keyword evidence="3" id="KW-0479">Metal-binding</keyword>
<accession>A0A9N9CXS9</accession>
<comment type="cofactor">
    <cofactor evidence="1">
        <name>Mg(2+)</name>
        <dbReference type="ChEBI" id="CHEBI:18420"/>
    </cofactor>
</comment>
<evidence type="ECO:0000256" key="6">
    <source>
        <dbReference type="PROSITE-ProRule" id="PRU00047"/>
    </source>
</evidence>
<keyword evidence="5" id="KW-0460">Magnesium</keyword>
<keyword evidence="4" id="KW-0378">Hydrolase</keyword>
<evidence type="ECO:0000256" key="4">
    <source>
        <dbReference type="ARBA" id="ARBA00022801"/>
    </source>
</evidence>
<evidence type="ECO:0000313" key="8">
    <source>
        <dbReference type="EMBL" id="CAG8615026.1"/>
    </source>
</evidence>
<evidence type="ECO:0000313" key="9">
    <source>
        <dbReference type="Proteomes" id="UP000789405"/>
    </source>
</evidence>
<dbReference type="GO" id="GO:0005634">
    <property type="term" value="C:nucleus"/>
    <property type="evidence" value="ECO:0007669"/>
    <property type="project" value="TreeGrafter"/>
</dbReference>
<dbReference type="GO" id="GO:0003676">
    <property type="term" value="F:nucleic acid binding"/>
    <property type="evidence" value="ECO:0007669"/>
    <property type="project" value="InterPro"/>
</dbReference>
<evidence type="ECO:0000256" key="1">
    <source>
        <dbReference type="ARBA" id="ARBA00001946"/>
    </source>
</evidence>